<evidence type="ECO:0008006" key="3">
    <source>
        <dbReference type="Google" id="ProtNLM"/>
    </source>
</evidence>
<dbReference type="RefSeq" id="WP_073455638.1">
    <property type="nucleotide sequence ID" value="NZ_CALGVN010000033.1"/>
</dbReference>
<evidence type="ECO:0000313" key="1">
    <source>
        <dbReference type="EMBL" id="SHK14961.1"/>
    </source>
</evidence>
<accession>A0A1M6Q473</accession>
<dbReference type="STRING" id="1848.SAMN05443637_10380"/>
<protein>
    <recommendedName>
        <fullName evidence="3">Acyl dehydratase</fullName>
    </recommendedName>
</protein>
<gene>
    <name evidence="1" type="ORF">SAMN05443637_10380</name>
</gene>
<proteinExistence type="predicted"/>
<name>A0A1M6Q473_PSETH</name>
<dbReference type="EMBL" id="FRAP01000003">
    <property type="protein sequence ID" value="SHK14961.1"/>
    <property type="molecule type" value="Genomic_DNA"/>
</dbReference>
<evidence type="ECO:0000313" key="2">
    <source>
        <dbReference type="Proteomes" id="UP000184363"/>
    </source>
</evidence>
<dbReference type="OrthoDB" id="3577999at2"/>
<dbReference type="Proteomes" id="UP000184363">
    <property type="component" value="Unassembled WGS sequence"/>
</dbReference>
<dbReference type="SUPFAM" id="SSF54637">
    <property type="entry name" value="Thioesterase/thiol ester dehydrase-isomerase"/>
    <property type="match status" value="1"/>
</dbReference>
<dbReference type="Gene3D" id="3.10.129.10">
    <property type="entry name" value="Hotdog Thioesterase"/>
    <property type="match status" value="1"/>
</dbReference>
<sequence length="142" mass="15992">MHRQGPLTERTGEHFEDIPFDALTPGRTFRAELHLTEDLVREYGRLCGTADEPRTTVSPAVYCTFLPTFRALNGRLEQGTVHVEQRLEVRRAVPVGTVLEAETTVRSRQGTRRQVVLETVFTDDAGIVCTSTSTYLWGFARP</sequence>
<dbReference type="InterPro" id="IPR029069">
    <property type="entry name" value="HotDog_dom_sf"/>
</dbReference>
<dbReference type="AlphaFoldDB" id="A0A1M6Q473"/>
<keyword evidence="2" id="KW-1185">Reference proteome</keyword>
<organism evidence="1 2">
    <name type="scientific">Pseudonocardia thermophila</name>
    <dbReference type="NCBI Taxonomy" id="1848"/>
    <lineage>
        <taxon>Bacteria</taxon>
        <taxon>Bacillati</taxon>
        <taxon>Actinomycetota</taxon>
        <taxon>Actinomycetes</taxon>
        <taxon>Pseudonocardiales</taxon>
        <taxon>Pseudonocardiaceae</taxon>
        <taxon>Pseudonocardia</taxon>
    </lineage>
</organism>
<reference evidence="1 2" key="1">
    <citation type="submission" date="2016-11" db="EMBL/GenBank/DDBJ databases">
        <authorList>
            <person name="Jaros S."/>
            <person name="Januszkiewicz K."/>
            <person name="Wedrychowicz H."/>
        </authorList>
    </citation>
    <scope>NUCLEOTIDE SEQUENCE [LARGE SCALE GENOMIC DNA]</scope>
    <source>
        <strain evidence="1 2">DSM 43832</strain>
    </source>
</reference>